<evidence type="ECO:0000256" key="2">
    <source>
        <dbReference type="ARBA" id="ARBA00012438"/>
    </source>
</evidence>
<dbReference type="GO" id="GO:0009927">
    <property type="term" value="F:histidine phosphotransfer kinase activity"/>
    <property type="evidence" value="ECO:0007669"/>
    <property type="project" value="TreeGrafter"/>
</dbReference>
<dbReference type="GO" id="GO:0005886">
    <property type="term" value="C:plasma membrane"/>
    <property type="evidence" value="ECO:0007669"/>
    <property type="project" value="TreeGrafter"/>
</dbReference>
<dbReference type="NCBIfam" id="TIGR00229">
    <property type="entry name" value="sensory_box"/>
    <property type="match status" value="1"/>
</dbReference>
<dbReference type="Gene3D" id="3.30.450.20">
    <property type="entry name" value="PAS domain"/>
    <property type="match status" value="3"/>
</dbReference>
<dbReference type="OrthoDB" id="136248at2"/>
<dbReference type="InterPro" id="IPR005467">
    <property type="entry name" value="His_kinase_dom"/>
</dbReference>
<evidence type="ECO:0000256" key="5">
    <source>
        <dbReference type="ARBA" id="ARBA00022777"/>
    </source>
</evidence>
<evidence type="ECO:0000256" key="6">
    <source>
        <dbReference type="ARBA" id="ARBA00023012"/>
    </source>
</evidence>
<dbReference type="Pfam" id="PF13426">
    <property type="entry name" value="PAS_9"/>
    <property type="match status" value="1"/>
</dbReference>
<dbReference type="InterPro" id="IPR003594">
    <property type="entry name" value="HATPase_dom"/>
</dbReference>
<dbReference type="SUPFAM" id="SSF55781">
    <property type="entry name" value="GAF domain-like"/>
    <property type="match status" value="1"/>
</dbReference>
<dbReference type="CDD" id="cd00130">
    <property type="entry name" value="PAS"/>
    <property type="match status" value="1"/>
</dbReference>
<dbReference type="PANTHER" id="PTHR43047">
    <property type="entry name" value="TWO-COMPONENT HISTIDINE PROTEIN KINASE"/>
    <property type="match status" value="1"/>
</dbReference>
<feature type="domain" description="Histidine kinase" evidence="8">
    <location>
        <begin position="671"/>
        <end position="905"/>
    </location>
</feature>
<dbReference type="InterPro" id="IPR036890">
    <property type="entry name" value="HATPase_C_sf"/>
</dbReference>
<evidence type="ECO:0000256" key="3">
    <source>
        <dbReference type="ARBA" id="ARBA00022553"/>
    </source>
</evidence>
<dbReference type="InterPro" id="IPR000700">
    <property type="entry name" value="PAS-assoc_C"/>
</dbReference>
<feature type="domain" description="PAC" evidence="9">
    <location>
        <begin position="129"/>
        <end position="181"/>
    </location>
</feature>
<feature type="domain" description="PAC" evidence="9">
    <location>
        <begin position="274"/>
        <end position="326"/>
    </location>
</feature>
<accession>A0A401ZP51</accession>
<keyword evidence="5" id="KW-0418">Kinase</keyword>
<dbReference type="SUPFAM" id="SSF47384">
    <property type="entry name" value="Homodimeric domain of signal transducing histidine kinase"/>
    <property type="match status" value="1"/>
</dbReference>
<reference evidence="11" key="1">
    <citation type="submission" date="2018-12" db="EMBL/GenBank/DDBJ databases">
        <title>Tengunoibacter tsumagoiensis gen. nov., sp. nov., Dictyobacter kobayashii sp. nov., D. alpinus sp. nov., and D. joshuensis sp. nov. and description of Dictyobacteraceae fam. nov. within the order Ktedonobacterales isolated from Tengu-no-mugimeshi.</title>
        <authorList>
            <person name="Wang C.M."/>
            <person name="Zheng Y."/>
            <person name="Sakai Y."/>
            <person name="Toyoda A."/>
            <person name="Minakuchi Y."/>
            <person name="Abe K."/>
            <person name="Yokota A."/>
            <person name="Yabe S."/>
        </authorList>
    </citation>
    <scope>NUCLEOTIDE SEQUENCE [LARGE SCALE GENOMIC DNA]</scope>
    <source>
        <strain evidence="11">S-27</strain>
    </source>
</reference>
<dbReference type="PROSITE" id="PS50113">
    <property type="entry name" value="PAC"/>
    <property type="match status" value="3"/>
</dbReference>
<comment type="catalytic activity">
    <reaction evidence="1">
        <text>ATP + protein L-histidine = ADP + protein N-phospho-L-histidine.</text>
        <dbReference type="EC" id="2.7.13.3"/>
    </reaction>
</comment>
<evidence type="ECO:0000256" key="7">
    <source>
        <dbReference type="SAM" id="MobiDB-lite"/>
    </source>
</evidence>
<dbReference type="Pfam" id="PF08447">
    <property type="entry name" value="PAS_3"/>
    <property type="match status" value="1"/>
</dbReference>
<dbReference type="InterPro" id="IPR004358">
    <property type="entry name" value="Sig_transdc_His_kin-like_C"/>
</dbReference>
<dbReference type="Proteomes" id="UP000287224">
    <property type="component" value="Unassembled WGS sequence"/>
</dbReference>
<sequence length="907" mass="101609">MEQTTSQPFPHIDPPDKHIHFPLETPPDDAHLVADNLVEQQATMVSELETVLEAIPDAIFQLDLQGAIESYNMAAQSFCAHILPAFPRHFSEVMDVCRQDEDGGSGELFASDSMPLARLLRGETLLGSVAPTMRAQGLDGQEMYLQISGKPLQDEQGRLSSILAVVRDVTAPHQLRRDLEQTLERRLLEQRHMQERQQRVLHLSSSLAEYAYVCQIAPDGQLRREWVSDTLLNLLEYSGEELDAMGWNIVQLCHPDDLSKAAARIAAMHAGLADEQEWRIISKSGGMYWLHDICYCVKDEAAGFTMVYAVANNITERKEAEQQVWQLRQQLDITFEAIADGIIVMGSAGEIIRINSAARELIYLVSRDVDFFSYPLEKRLSILRMRDAHGQPLSPEQTPHYRVFHGEVLEKEGTEDIHMTTLDGHDLTVNIGGSPIYAADGQLLGAVLILRDVSFRYQQARRKREALLTLLHMAESLARFPDQGDFAGDERSYSDSREIAIEMLTLTRDLFESQLGCIVTIDAHSGRFQPQAVSGRSAIERVNMYERLSDYHLATFFESEQLAGLQAGEAMALEVERSPALTAILASCSVKTVMVAPLYVSGGYPGLICIDGSNIEEMYPLHEALALLKAVGKLIALLIERERLMRERTAAEARAVAEDEVSRQQDEFISLARHELRSPLATIKASIQITRRRIKRLKEAVSIKDNEQAILLMGQVIDMLERGERQVTLEHRLIDDILDASYIQGQCLDLHPALFNLIDLVKRILTLVAAEDDAHPIILHSSSSERPLFVVADEKRIEQVLLNYINNASKYSPADAPIGIHVCVTEDLVQIAVQDQGPGVPLQEQTRIWERFYQIPRRIIYHGSPGMGLGLYICRGIILQHHGQVGVDSTPPSGSTFWFTLPLAHKP</sequence>
<dbReference type="AlphaFoldDB" id="A0A401ZP51"/>
<evidence type="ECO:0000256" key="4">
    <source>
        <dbReference type="ARBA" id="ARBA00022679"/>
    </source>
</evidence>
<dbReference type="PANTHER" id="PTHR43047:SF72">
    <property type="entry name" value="OSMOSENSING HISTIDINE PROTEIN KINASE SLN1"/>
    <property type="match status" value="1"/>
</dbReference>
<protein>
    <recommendedName>
        <fullName evidence="2">histidine kinase</fullName>
        <ecNumber evidence="2">2.7.13.3</ecNumber>
    </recommendedName>
</protein>
<evidence type="ECO:0000256" key="1">
    <source>
        <dbReference type="ARBA" id="ARBA00000085"/>
    </source>
</evidence>
<dbReference type="InterPro" id="IPR000014">
    <property type="entry name" value="PAS"/>
</dbReference>
<dbReference type="PRINTS" id="PR00344">
    <property type="entry name" value="BCTRLSENSOR"/>
</dbReference>
<evidence type="ECO:0000313" key="11">
    <source>
        <dbReference type="Proteomes" id="UP000287224"/>
    </source>
</evidence>
<name>A0A401ZP51_9CHLR</name>
<dbReference type="Pfam" id="PF08448">
    <property type="entry name" value="PAS_4"/>
    <property type="match status" value="1"/>
</dbReference>
<dbReference type="InterPro" id="IPR036097">
    <property type="entry name" value="HisK_dim/P_sf"/>
</dbReference>
<evidence type="ECO:0000259" key="9">
    <source>
        <dbReference type="PROSITE" id="PS50113"/>
    </source>
</evidence>
<evidence type="ECO:0000259" key="8">
    <source>
        <dbReference type="PROSITE" id="PS50109"/>
    </source>
</evidence>
<gene>
    <name evidence="10" type="ORF">KDAU_59620</name>
</gene>
<dbReference type="Gene3D" id="3.30.565.10">
    <property type="entry name" value="Histidine kinase-like ATPase, C-terminal domain"/>
    <property type="match status" value="1"/>
</dbReference>
<feature type="region of interest" description="Disordered" evidence="7">
    <location>
        <begin position="1"/>
        <end position="23"/>
    </location>
</feature>
<evidence type="ECO:0000313" key="10">
    <source>
        <dbReference type="EMBL" id="GCE08633.1"/>
    </source>
</evidence>
<dbReference type="PROSITE" id="PS50109">
    <property type="entry name" value="HIS_KIN"/>
    <property type="match status" value="1"/>
</dbReference>
<keyword evidence="3" id="KW-0597">Phosphoprotein</keyword>
<dbReference type="EC" id="2.7.13.3" evidence="2"/>
<comment type="caution">
    <text evidence="10">The sequence shown here is derived from an EMBL/GenBank/DDBJ whole genome shotgun (WGS) entry which is preliminary data.</text>
</comment>
<dbReference type="SMART" id="SM00387">
    <property type="entry name" value="HATPase_c"/>
    <property type="match status" value="1"/>
</dbReference>
<dbReference type="GO" id="GO:0000155">
    <property type="term" value="F:phosphorelay sensor kinase activity"/>
    <property type="evidence" value="ECO:0007669"/>
    <property type="project" value="InterPro"/>
</dbReference>
<dbReference type="Pfam" id="PF02518">
    <property type="entry name" value="HATPase_c"/>
    <property type="match status" value="1"/>
</dbReference>
<dbReference type="InterPro" id="IPR013655">
    <property type="entry name" value="PAS_fold_3"/>
</dbReference>
<keyword evidence="11" id="KW-1185">Reference proteome</keyword>
<dbReference type="InterPro" id="IPR029016">
    <property type="entry name" value="GAF-like_dom_sf"/>
</dbReference>
<dbReference type="InterPro" id="IPR003661">
    <property type="entry name" value="HisK_dim/P_dom"/>
</dbReference>
<feature type="domain" description="PAC" evidence="9">
    <location>
        <begin position="413"/>
        <end position="465"/>
    </location>
</feature>
<dbReference type="InterPro" id="IPR013656">
    <property type="entry name" value="PAS_4"/>
</dbReference>
<proteinExistence type="predicted"/>
<dbReference type="SUPFAM" id="SSF55785">
    <property type="entry name" value="PYP-like sensor domain (PAS domain)"/>
    <property type="match status" value="3"/>
</dbReference>
<dbReference type="SUPFAM" id="SSF55874">
    <property type="entry name" value="ATPase domain of HSP90 chaperone/DNA topoisomerase II/histidine kinase"/>
    <property type="match status" value="1"/>
</dbReference>
<dbReference type="RefSeq" id="WP_126601147.1">
    <property type="nucleotide sequence ID" value="NZ_BIFQ01000002.1"/>
</dbReference>
<dbReference type="SMART" id="SM00086">
    <property type="entry name" value="PAC"/>
    <property type="match status" value="3"/>
</dbReference>
<keyword evidence="4" id="KW-0808">Transferase</keyword>
<dbReference type="InterPro" id="IPR035965">
    <property type="entry name" value="PAS-like_dom_sf"/>
</dbReference>
<dbReference type="Gene3D" id="3.30.450.40">
    <property type="match status" value="1"/>
</dbReference>
<organism evidence="10 11">
    <name type="scientific">Dictyobacter aurantiacus</name>
    <dbReference type="NCBI Taxonomy" id="1936993"/>
    <lineage>
        <taxon>Bacteria</taxon>
        <taxon>Bacillati</taxon>
        <taxon>Chloroflexota</taxon>
        <taxon>Ktedonobacteria</taxon>
        <taxon>Ktedonobacterales</taxon>
        <taxon>Dictyobacteraceae</taxon>
        <taxon>Dictyobacter</taxon>
    </lineage>
</organism>
<dbReference type="EMBL" id="BIFQ01000002">
    <property type="protein sequence ID" value="GCE08633.1"/>
    <property type="molecule type" value="Genomic_DNA"/>
</dbReference>
<dbReference type="InterPro" id="IPR001610">
    <property type="entry name" value="PAC"/>
</dbReference>
<dbReference type="CDD" id="cd00082">
    <property type="entry name" value="HisKA"/>
    <property type="match status" value="1"/>
</dbReference>
<dbReference type="CDD" id="cd00075">
    <property type="entry name" value="HATPase"/>
    <property type="match status" value="1"/>
</dbReference>
<keyword evidence="6" id="KW-0902">Two-component regulatory system</keyword>
<dbReference type="Gene3D" id="1.10.287.130">
    <property type="match status" value="1"/>
</dbReference>